<keyword evidence="4 10" id="KW-0812">Transmembrane</keyword>
<evidence type="ECO:0000256" key="9">
    <source>
        <dbReference type="ARBA" id="ARBA00038341"/>
    </source>
</evidence>
<keyword evidence="7" id="KW-0406">Ion transport</keyword>
<evidence type="ECO:0000256" key="7">
    <source>
        <dbReference type="ARBA" id="ARBA00023065"/>
    </source>
</evidence>
<keyword evidence="3" id="KW-0633">Potassium transport</keyword>
<name>A0AAW1W3A5_RUBAR</name>
<feature type="transmembrane region" description="Helical" evidence="10">
    <location>
        <begin position="31"/>
        <end position="49"/>
    </location>
</feature>
<evidence type="ECO:0008006" key="16">
    <source>
        <dbReference type="Google" id="ProtNLM"/>
    </source>
</evidence>
<feature type="transmembrane region" description="Helical" evidence="10">
    <location>
        <begin position="396"/>
        <end position="419"/>
    </location>
</feature>
<reference evidence="14 15" key="1">
    <citation type="journal article" date="2023" name="G3 (Bethesda)">
        <title>A chromosome-length genome assembly and annotation of blackberry (Rubus argutus, cv. 'Hillquist').</title>
        <authorList>
            <person name="Bruna T."/>
            <person name="Aryal R."/>
            <person name="Dudchenko O."/>
            <person name="Sargent D.J."/>
            <person name="Mead D."/>
            <person name="Buti M."/>
            <person name="Cavallini A."/>
            <person name="Hytonen T."/>
            <person name="Andres J."/>
            <person name="Pham M."/>
            <person name="Weisz D."/>
            <person name="Mascagni F."/>
            <person name="Usai G."/>
            <person name="Natali L."/>
            <person name="Bassil N."/>
            <person name="Fernandez G.E."/>
            <person name="Lomsadze A."/>
            <person name="Armour M."/>
            <person name="Olukolu B."/>
            <person name="Poorten T."/>
            <person name="Britton C."/>
            <person name="Davik J."/>
            <person name="Ashrafi H."/>
            <person name="Aiden E.L."/>
            <person name="Borodovsky M."/>
            <person name="Worthington M."/>
        </authorList>
    </citation>
    <scope>NUCLEOTIDE SEQUENCE [LARGE SCALE GENOMIC DNA]</scope>
    <source>
        <strain evidence="14">PI 553951</strain>
    </source>
</reference>
<feature type="transmembrane region" description="Helical" evidence="10">
    <location>
        <begin position="366"/>
        <end position="384"/>
    </location>
</feature>
<evidence type="ECO:0000259" key="12">
    <source>
        <dbReference type="Pfam" id="PF23256"/>
    </source>
</evidence>
<keyword evidence="15" id="KW-1185">Reference proteome</keyword>
<evidence type="ECO:0000313" key="14">
    <source>
        <dbReference type="EMBL" id="KAK9913789.1"/>
    </source>
</evidence>
<evidence type="ECO:0000256" key="1">
    <source>
        <dbReference type="ARBA" id="ARBA00004141"/>
    </source>
</evidence>
<evidence type="ECO:0000256" key="3">
    <source>
        <dbReference type="ARBA" id="ARBA00022538"/>
    </source>
</evidence>
<comment type="similarity">
    <text evidence="9">Belongs to the monovalent cation:proton antiporter 2 (CPA2) transporter (TC 2.A.37) family. CHX (TC 2.A.37.4) subfamily.</text>
</comment>
<dbReference type="GO" id="GO:0006813">
    <property type="term" value="P:potassium ion transport"/>
    <property type="evidence" value="ECO:0007669"/>
    <property type="project" value="UniProtKB-KW"/>
</dbReference>
<dbReference type="GO" id="GO:1902600">
    <property type="term" value="P:proton transmembrane transport"/>
    <property type="evidence" value="ECO:0007669"/>
    <property type="project" value="InterPro"/>
</dbReference>
<organism evidence="14 15">
    <name type="scientific">Rubus argutus</name>
    <name type="common">Southern blackberry</name>
    <dbReference type="NCBI Taxonomy" id="59490"/>
    <lineage>
        <taxon>Eukaryota</taxon>
        <taxon>Viridiplantae</taxon>
        <taxon>Streptophyta</taxon>
        <taxon>Embryophyta</taxon>
        <taxon>Tracheophyta</taxon>
        <taxon>Spermatophyta</taxon>
        <taxon>Magnoliopsida</taxon>
        <taxon>eudicotyledons</taxon>
        <taxon>Gunneridae</taxon>
        <taxon>Pentapetalae</taxon>
        <taxon>rosids</taxon>
        <taxon>fabids</taxon>
        <taxon>Rosales</taxon>
        <taxon>Rosaceae</taxon>
        <taxon>Rosoideae</taxon>
        <taxon>Rosoideae incertae sedis</taxon>
        <taxon>Rubus</taxon>
    </lineage>
</organism>
<feature type="transmembrane region" description="Helical" evidence="10">
    <location>
        <begin position="154"/>
        <end position="176"/>
    </location>
</feature>
<feature type="transmembrane region" description="Helical" evidence="10">
    <location>
        <begin position="308"/>
        <end position="326"/>
    </location>
</feature>
<feature type="transmembrane region" description="Helical" evidence="10">
    <location>
        <begin position="92"/>
        <end position="111"/>
    </location>
</feature>
<dbReference type="InterPro" id="IPR057290">
    <property type="entry name" value="CHX17_C"/>
</dbReference>
<evidence type="ECO:0000256" key="6">
    <source>
        <dbReference type="ARBA" id="ARBA00022989"/>
    </source>
</evidence>
<feature type="transmembrane region" description="Helical" evidence="10">
    <location>
        <begin position="338"/>
        <end position="360"/>
    </location>
</feature>
<proteinExistence type="inferred from homology"/>
<evidence type="ECO:0000256" key="10">
    <source>
        <dbReference type="SAM" id="Phobius"/>
    </source>
</evidence>
<sequence>MGDSIPYNCHSFETKGIWFGGNPLESPVSSIMAQVILVVLTSRLLYYFLKPLGQTKVACSLLGGIIFGPSMIGHNKAFSHQFFGTKGQLPVFKTMATMGTIYSIFLIALKFDPVLIKRTAKSSWKIGVAGFLLPSIVLLYPVTQVRSFIVPNLVTLLICIISWSFSFFPVIAEALYELNLMTSELGQLAMSSAMLNDALLWFLIILHLVTSTSGFWVIFLSILGLLLFTLYILRPLMLLIVKKTLEGEAVKEIYVVAILVGVLVMSFITDFIGLRYTVGPMILGLVIPDGPPLGATLTAKTELLVSELLLPVFFFGVGSGRVNVFSIDDWTIFAKRQIIILVLYFSKIVGVTVAGLLCKISFKNSLVLGMIMSMKGIVEVMIYSRWRTIKMIDDQFFTQLVLSALALTMMVTPVVRFSYAHTPHTRLRGSAKDSLQVRNIQSLPKNSGMFRVLCCVHNEESAHSIITLLESSNPTEASPICAYIVHAVDLIGRSAPRLTPHKSEEKKLGRLDSPTHQMMRAFENYSDNSRGPAIIHAYTMVAPYKSMHETIFRLAQDKLVSLIIIPFHENRQSMVGTDSTGAIRQLNLHLQEFSPCTVGILVDRGLPCRPSVSYFSYVVALFFIGGPDDREALAYTSRLADNTDVGITVFRIIVMRTNKTEVDDDVETEFKLDESLLNEFKLRNTRNDRLDWHDIEADDGVGVVSAIMNSQGQYDLVMVGRRHFDVSLREEEMTGLLNNPELGVIGDMLASSDFCDGMANVLVMQESRSLSCRAFLTVPHVLVI</sequence>
<feature type="transmembrane region" description="Helical" evidence="10">
    <location>
        <begin position="56"/>
        <end position="72"/>
    </location>
</feature>
<comment type="caution">
    <text evidence="14">The sequence shown here is derived from an EMBL/GenBank/DDBJ whole genome shotgun (WGS) entry which is preliminary data.</text>
</comment>
<feature type="domain" description="Cation/H(+) antiporter C-terminal" evidence="13">
    <location>
        <begin position="618"/>
        <end position="766"/>
    </location>
</feature>
<keyword evidence="6 10" id="KW-1133">Transmembrane helix</keyword>
<dbReference type="GO" id="GO:0015297">
    <property type="term" value="F:antiporter activity"/>
    <property type="evidence" value="ECO:0007669"/>
    <property type="project" value="InterPro"/>
</dbReference>
<keyword evidence="2" id="KW-0813">Transport</keyword>
<feature type="domain" description="Cation/H+ exchanger transmembrane" evidence="11">
    <location>
        <begin position="41"/>
        <end position="415"/>
    </location>
</feature>
<dbReference type="AlphaFoldDB" id="A0AAW1W3A5"/>
<dbReference type="InterPro" id="IPR006153">
    <property type="entry name" value="Cation/H_exchanger_TM"/>
</dbReference>
<dbReference type="Pfam" id="PF00999">
    <property type="entry name" value="Na_H_Exchanger"/>
    <property type="match status" value="1"/>
</dbReference>
<evidence type="ECO:0000313" key="15">
    <source>
        <dbReference type="Proteomes" id="UP001457282"/>
    </source>
</evidence>
<evidence type="ECO:0000256" key="5">
    <source>
        <dbReference type="ARBA" id="ARBA00022958"/>
    </source>
</evidence>
<comment type="subcellular location">
    <subcellularLocation>
        <location evidence="1">Membrane</location>
        <topology evidence="1">Multi-pass membrane protein</topology>
    </subcellularLocation>
</comment>
<dbReference type="Pfam" id="PF23256">
    <property type="entry name" value="CHX17_2nd"/>
    <property type="match status" value="1"/>
</dbReference>
<feature type="domain" description="Cation/H(+) antiporter central" evidence="12">
    <location>
        <begin position="482"/>
        <end position="612"/>
    </location>
</feature>
<evidence type="ECO:0000259" key="13">
    <source>
        <dbReference type="Pfam" id="PF23259"/>
    </source>
</evidence>
<dbReference type="GO" id="GO:0012505">
    <property type="term" value="C:endomembrane system"/>
    <property type="evidence" value="ECO:0007669"/>
    <property type="project" value="TreeGrafter"/>
</dbReference>
<gene>
    <name evidence="14" type="ORF">M0R45_037598</name>
</gene>
<dbReference type="GO" id="GO:0006885">
    <property type="term" value="P:regulation of pH"/>
    <property type="evidence" value="ECO:0007669"/>
    <property type="project" value="TreeGrafter"/>
</dbReference>
<keyword evidence="8 10" id="KW-0472">Membrane</keyword>
<evidence type="ECO:0000256" key="8">
    <source>
        <dbReference type="ARBA" id="ARBA00023136"/>
    </source>
</evidence>
<keyword evidence="5" id="KW-0630">Potassium</keyword>
<dbReference type="GO" id="GO:0016020">
    <property type="term" value="C:membrane"/>
    <property type="evidence" value="ECO:0007669"/>
    <property type="project" value="UniProtKB-SubCell"/>
</dbReference>
<feature type="transmembrane region" description="Helical" evidence="10">
    <location>
        <begin position="253"/>
        <end position="274"/>
    </location>
</feature>
<dbReference type="PANTHER" id="PTHR32468">
    <property type="entry name" value="CATION/H + ANTIPORTER"/>
    <property type="match status" value="1"/>
</dbReference>
<feature type="transmembrane region" description="Helical" evidence="10">
    <location>
        <begin position="188"/>
        <end position="209"/>
    </location>
</feature>
<evidence type="ECO:0000256" key="2">
    <source>
        <dbReference type="ARBA" id="ARBA00022448"/>
    </source>
</evidence>
<dbReference type="InterPro" id="IPR050794">
    <property type="entry name" value="CPA2_transporter"/>
</dbReference>
<accession>A0AAW1W3A5</accession>
<feature type="transmembrane region" description="Helical" evidence="10">
    <location>
        <begin position="123"/>
        <end position="142"/>
    </location>
</feature>
<feature type="transmembrane region" description="Helical" evidence="10">
    <location>
        <begin position="215"/>
        <end position="233"/>
    </location>
</feature>
<protein>
    <recommendedName>
        <fullName evidence="16">Cation/H+ exchanger domain-containing protein</fullName>
    </recommendedName>
</protein>
<dbReference type="InterPro" id="IPR038770">
    <property type="entry name" value="Na+/solute_symporter_sf"/>
</dbReference>
<dbReference type="Gene3D" id="1.20.1530.20">
    <property type="match status" value="1"/>
</dbReference>
<dbReference type="Proteomes" id="UP001457282">
    <property type="component" value="Unassembled WGS sequence"/>
</dbReference>
<dbReference type="Pfam" id="PF23259">
    <property type="entry name" value="CHX17_C"/>
    <property type="match status" value="1"/>
</dbReference>
<dbReference type="InterPro" id="IPR057291">
    <property type="entry name" value="CHX17_2nd"/>
</dbReference>
<evidence type="ECO:0000256" key="4">
    <source>
        <dbReference type="ARBA" id="ARBA00022692"/>
    </source>
</evidence>
<dbReference type="PANTHER" id="PTHR32468:SF108">
    <property type="entry name" value="CATION_H(+) ANTIPORTER 15-LIKE"/>
    <property type="match status" value="1"/>
</dbReference>
<dbReference type="EMBL" id="JBEDUW010000007">
    <property type="protein sequence ID" value="KAK9913789.1"/>
    <property type="molecule type" value="Genomic_DNA"/>
</dbReference>
<evidence type="ECO:0000259" key="11">
    <source>
        <dbReference type="Pfam" id="PF00999"/>
    </source>
</evidence>